<comment type="caution">
    <text evidence="1">The sequence shown here is derived from an EMBL/GenBank/DDBJ whole genome shotgun (WGS) entry which is preliminary data.</text>
</comment>
<organism evidence="1 2">
    <name type="scientific">Neofusicoccum ribis</name>
    <dbReference type="NCBI Taxonomy" id="45134"/>
    <lineage>
        <taxon>Eukaryota</taxon>
        <taxon>Fungi</taxon>
        <taxon>Dikarya</taxon>
        <taxon>Ascomycota</taxon>
        <taxon>Pezizomycotina</taxon>
        <taxon>Dothideomycetes</taxon>
        <taxon>Dothideomycetes incertae sedis</taxon>
        <taxon>Botryosphaeriales</taxon>
        <taxon>Botryosphaeriaceae</taxon>
        <taxon>Neofusicoccum</taxon>
    </lineage>
</organism>
<gene>
    <name evidence="1" type="ORF">SLS56_006143</name>
</gene>
<sequence length="170" mass="19113">MCFTRADHSTKAFEDALKRHSNQHPNDHVAKKFTTIDKQSWEEVLKEILASQQTEKTESLEIFKNDGKLLKKAGNLYVAILDAAEAMLKWQNGNPLKKFGKAVLMQDTYADKLKSKADAINRCGEDFREQFQISANRTVANTDKNVTGMHESMAVAFNQGVSLPHDLAKS</sequence>
<name>A0ABR3SRS3_9PEZI</name>
<accession>A0ABR3SRS3</accession>
<reference evidence="1 2" key="1">
    <citation type="submission" date="2024-02" db="EMBL/GenBank/DDBJ databases">
        <title>De novo assembly and annotation of 12 fungi associated with fruit tree decline syndrome in Ontario, Canada.</title>
        <authorList>
            <person name="Sulman M."/>
            <person name="Ellouze W."/>
            <person name="Ilyukhin E."/>
        </authorList>
    </citation>
    <scope>NUCLEOTIDE SEQUENCE [LARGE SCALE GENOMIC DNA]</scope>
    <source>
        <strain evidence="1 2">M1-105</strain>
    </source>
</reference>
<proteinExistence type="predicted"/>
<evidence type="ECO:0000313" key="2">
    <source>
        <dbReference type="Proteomes" id="UP001521116"/>
    </source>
</evidence>
<keyword evidence="2" id="KW-1185">Reference proteome</keyword>
<dbReference type="Proteomes" id="UP001521116">
    <property type="component" value="Unassembled WGS sequence"/>
</dbReference>
<evidence type="ECO:0000313" key="1">
    <source>
        <dbReference type="EMBL" id="KAL1628000.1"/>
    </source>
</evidence>
<dbReference type="EMBL" id="JAJVDC020000067">
    <property type="protein sequence ID" value="KAL1628000.1"/>
    <property type="molecule type" value="Genomic_DNA"/>
</dbReference>
<protein>
    <submittedName>
        <fullName evidence="1">Uncharacterized protein</fullName>
    </submittedName>
</protein>